<keyword evidence="3 8" id="KW-0328">Glycosyltransferase</keyword>
<sequence length="467" mass="55175">MVIHKCTAFINKLKRIWPTNRVKILFIILIFLSSLYIIGHFRYIVMSKQGEIEEDPFTQASNLMSKYTKLPNPNWQKWTTSNITNFYLYRAFLDNRTSVTNAPVIRVLLMKNNYKETALNYFCHIIFDDNVSITKPVSKLEQLSYMYRDFPGLQGFLLTCELGVKYKDKHPKSVSISESITENEQAQNRLKIEYNLKNPATAKENFALCLKGLRFPDNDISSYLVEWFELLFLMGVNKIFVYVFEVHPNIYKVLRYYEGRNQIEIIPFSYPNHVYINKVQGEKIHYTDCFYKNMNFYKYIAIFDYDEIIIPKHDYTWLDMMNRLLTTLPNETSYSDYRFRRYMSMKNMQVEIPKLPTTKDDVKLLYETRSTLDKGVKSIVDTETVSGLSNHFPTICTSDVCHPYDVDLSIGFAVHYRNTCLRGRDDLCSNKTIIRDIPIHRYSDRLMENVMRTLNSIPNYELSLEKV</sequence>
<comment type="similarity">
    <text evidence="2 8">Belongs to the glycosyltransferase 92 family.</text>
</comment>
<organism evidence="9 10">
    <name type="scientific">Meganyctiphanes norvegica</name>
    <name type="common">Northern krill</name>
    <name type="synonym">Thysanopoda norvegica</name>
    <dbReference type="NCBI Taxonomy" id="48144"/>
    <lineage>
        <taxon>Eukaryota</taxon>
        <taxon>Metazoa</taxon>
        <taxon>Ecdysozoa</taxon>
        <taxon>Arthropoda</taxon>
        <taxon>Crustacea</taxon>
        <taxon>Multicrustacea</taxon>
        <taxon>Malacostraca</taxon>
        <taxon>Eumalacostraca</taxon>
        <taxon>Eucarida</taxon>
        <taxon>Euphausiacea</taxon>
        <taxon>Euphausiidae</taxon>
        <taxon>Meganyctiphanes</taxon>
    </lineage>
</organism>
<evidence type="ECO:0000256" key="8">
    <source>
        <dbReference type="RuleBase" id="RU366017"/>
    </source>
</evidence>
<protein>
    <recommendedName>
        <fullName evidence="8">Glycosyltransferase family 92 protein</fullName>
        <ecNumber evidence="8">2.4.1.-</ecNumber>
    </recommendedName>
</protein>
<evidence type="ECO:0000256" key="1">
    <source>
        <dbReference type="ARBA" id="ARBA00004167"/>
    </source>
</evidence>
<comment type="caution">
    <text evidence="9">The sequence shown here is derived from an EMBL/GenBank/DDBJ whole genome shotgun (WGS) entry which is preliminary data.</text>
</comment>
<accession>A0AAV2S6Q2</accession>
<evidence type="ECO:0000256" key="3">
    <source>
        <dbReference type="ARBA" id="ARBA00022676"/>
    </source>
</evidence>
<dbReference type="Pfam" id="PF01697">
    <property type="entry name" value="Glyco_transf_92"/>
    <property type="match status" value="1"/>
</dbReference>
<comment type="subcellular location">
    <subcellularLocation>
        <location evidence="1">Membrane</location>
        <topology evidence="1">Single-pass membrane protein</topology>
    </subcellularLocation>
</comment>
<evidence type="ECO:0000313" key="9">
    <source>
        <dbReference type="EMBL" id="CAL4163208.1"/>
    </source>
</evidence>
<feature type="transmembrane region" description="Helical" evidence="8">
    <location>
        <begin position="24"/>
        <end position="45"/>
    </location>
</feature>
<dbReference type="GO" id="GO:0016757">
    <property type="term" value="F:glycosyltransferase activity"/>
    <property type="evidence" value="ECO:0007669"/>
    <property type="project" value="UniProtKB-UniRule"/>
</dbReference>
<dbReference type="EMBL" id="CAXKWB010046049">
    <property type="protein sequence ID" value="CAL4163208.1"/>
    <property type="molecule type" value="Genomic_DNA"/>
</dbReference>
<keyword evidence="7 8" id="KW-0472">Membrane</keyword>
<evidence type="ECO:0000256" key="4">
    <source>
        <dbReference type="ARBA" id="ARBA00022679"/>
    </source>
</evidence>
<evidence type="ECO:0000256" key="7">
    <source>
        <dbReference type="ARBA" id="ARBA00023136"/>
    </source>
</evidence>
<keyword evidence="4 8" id="KW-0808">Transferase</keyword>
<dbReference type="PANTHER" id="PTHR21461">
    <property type="entry name" value="GLYCOSYLTRANSFERASE FAMILY 92 PROTEIN"/>
    <property type="match status" value="1"/>
</dbReference>
<keyword evidence="10" id="KW-1185">Reference proteome</keyword>
<keyword evidence="6 8" id="KW-1133">Transmembrane helix</keyword>
<proteinExistence type="inferred from homology"/>
<gene>
    <name evidence="9" type="ORF">MNOR_LOCUS32937</name>
</gene>
<reference evidence="9 10" key="1">
    <citation type="submission" date="2024-05" db="EMBL/GenBank/DDBJ databases">
        <authorList>
            <person name="Wallberg A."/>
        </authorList>
    </citation>
    <scope>NUCLEOTIDE SEQUENCE [LARGE SCALE GENOMIC DNA]</scope>
</reference>
<evidence type="ECO:0000313" key="10">
    <source>
        <dbReference type="Proteomes" id="UP001497623"/>
    </source>
</evidence>
<dbReference type="AlphaFoldDB" id="A0AAV2S6Q2"/>
<evidence type="ECO:0000256" key="5">
    <source>
        <dbReference type="ARBA" id="ARBA00022692"/>
    </source>
</evidence>
<evidence type="ECO:0000256" key="6">
    <source>
        <dbReference type="ARBA" id="ARBA00022989"/>
    </source>
</evidence>
<keyword evidence="5 8" id="KW-0812">Transmembrane</keyword>
<dbReference type="InterPro" id="IPR008166">
    <property type="entry name" value="Glyco_transf_92"/>
</dbReference>
<dbReference type="PANTHER" id="PTHR21461:SF83">
    <property type="entry name" value="GLYCOSYLTRANSFERASE FAMILY 92 PROTEIN"/>
    <property type="match status" value="1"/>
</dbReference>
<evidence type="ECO:0000256" key="2">
    <source>
        <dbReference type="ARBA" id="ARBA00007647"/>
    </source>
</evidence>
<dbReference type="GO" id="GO:0016020">
    <property type="term" value="C:membrane"/>
    <property type="evidence" value="ECO:0007669"/>
    <property type="project" value="UniProtKB-SubCell"/>
</dbReference>
<dbReference type="Proteomes" id="UP001497623">
    <property type="component" value="Unassembled WGS sequence"/>
</dbReference>
<name>A0AAV2S6Q2_MEGNR</name>
<dbReference type="GO" id="GO:0005737">
    <property type="term" value="C:cytoplasm"/>
    <property type="evidence" value="ECO:0007669"/>
    <property type="project" value="TreeGrafter"/>
</dbReference>
<dbReference type="EC" id="2.4.1.-" evidence="8"/>